<organism evidence="3 4">
    <name type="scientific">Petrolisthes cinctipes</name>
    <name type="common">Flat porcelain crab</name>
    <dbReference type="NCBI Taxonomy" id="88211"/>
    <lineage>
        <taxon>Eukaryota</taxon>
        <taxon>Metazoa</taxon>
        <taxon>Ecdysozoa</taxon>
        <taxon>Arthropoda</taxon>
        <taxon>Crustacea</taxon>
        <taxon>Multicrustacea</taxon>
        <taxon>Malacostraca</taxon>
        <taxon>Eumalacostraca</taxon>
        <taxon>Eucarida</taxon>
        <taxon>Decapoda</taxon>
        <taxon>Pleocyemata</taxon>
        <taxon>Anomura</taxon>
        <taxon>Galatheoidea</taxon>
        <taxon>Porcellanidae</taxon>
        <taxon>Petrolisthes</taxon>
    </lineage>
</organism>
<feature type="region of interest" description="Disordered" evidence="1">
    <location>
        <begin position="795"/>
        <end position="866"/>
    </location>
</feature>
<feature type="compositionally biased region" description="Basic residues" evidence="1">
    <location>
        <begin position="838"/>
        <end position="847"/>
    </location>
</feature>
<evidence type="ECO:0000259" key="2">
    <source>
        <dbReference type="Pfam" id="PF23756"/>
    </source>
</evidence>
<feature type="compositionally biased region" description="Polar residues" evidence="1">
    <location>
        <begin position="813"/>
        <end position="824"/>
    </location>
</feature>
<accession>A0AAE1BTY0</accession>
<gene>
    <name evidence="3" type="ORF">Pcinc_036842</name>
</gene>
<feature type="compositionally biased region" description="Basic and acidic residues" evidence="1">
    <location>
        <begin position="691"/>
        <end position="703"/>
    </location>
</feature>
<evidence type="ECO:0000256" key="1">
    <source>
        <dbReference type="SAM" id="MobiDB-lite"/>
    </source>
</evidence>
<feature type="domain" description="HPS5-like beta-propeller" evidence="2">
    <location>
        <begin position="9"/>
        <end position="224"/>
    </location>
</feature>
<feature type="region of interest" description="Disordered" evidence="1">
    <location>
        <begin position="594"/>
        <end position="621"/>
    </location>
</feature>
<evidence type="ECO:0000313" key="4">
    <source>
        <dbReference type="Proteomes" id="UP001286313"/>
    </source>
</evidence>
<dbReference type="EMBL" id="JAWQEG010005766">
    <property type="protein sequence ID" value="KAK3856868.1"/>
    <property type="molecule type" value="Genomic_DNA"/>
</dbReference>
<evidence type="ECO:0000313" key="3">
    <source>
        <dbReference type="EMBL" id="KAK3856868.1"/>
    </source>
</evidence>
<reference evidence="3" key="1">
    <citation type="submission" date="2023-10" db="EMBL/GenBank/DDBJ databases">
        <title>Genome assemblies of two species of porcelain crab, Petrolisthes cinctipes and Petrolisthes manimaculis (Anomura: Porcellanidae).</title>
        <authorList>
            <person name="Angst P."/>
        </authorList>
    </citation>
    <scope>NUCLEOTIDE SEQUENCE</scope>
    <source>
        <strain evidence="3">PB745_01</strain>
        <tissue evidence="3">Gill</tissue>
    </source>
</reference>
<feature type="compositionally biased region" description="Polar residues" evidence="1">
    <location>
        <begin position="640"/>
        <end position="652"/>
    </location>
</feature>
<protein>
    <recommendedName>
        <fullName evidence="2">HPS5-like beta-propeller domain-containing protein</fullName>
    </recommendedName>
</protein>
<feature type="compositionally biased region" description="Polar residues" evidence="1">
    <location>
        <begin position="1556"/>
        <end position="1565"/>
    </location>
</feature>
<dbReference type="GO" id="GO:0005737">
    <property type="term" value="C:cytoplasm"/>
    <property type="evidence" value="ECO:0007669"/>
    <property type="project" value="TreeGrafter"/>
</dbReference>
<dbReference type="InterPro" id="IPR015943">
    <property type="entry name" value="WD40/YVTN_repeat-like_dom_sf"/>
</dbReference>
<feature type="compositionally biased region" description="Polar residues" evidence="1">
    <location>
        <begin position="851"/>
        <end position="860"/>
    </location>
</feature>
<dbReference type="PANTHER" id="PTHR23287:SF18">
    <property type="entry name" value="BLOC-2 COMPLEX MEMBER HPS5"/>
    <property type="match status" value="1"/>
</dbReference>
<dbReference type="InterPro" id="IPR036322">
    <property type="entry name" value="WD40_repeat_dom_sf"/>
</dbReference>
<name>A0AAE1BTY0_PETCI</name>
<feature type="region of interest" description="Disordered" evidence="1">
    <location>
        <begin position="1556"/>
        <end position="1608"/>
    </location>
</feature>
<feature type="region of interest" description="Disordered" evidence="1">
    <location>
        <begin position="354"/>
        <end position="391"/>
    </location>
</feature>
<dbReference type="Gene3D" id="2.130.10.10">
    <property type="entry name" value="YVTN repeat-like/Quinoprotein amine dehydrogenase"/>
    <property type="match status" value="1"/>
</dbReference>
<feature type="compositionally biased region" description="Basic and acidic residues" evidence="1">
    <location>
        <begin position="663"/>
        <end position="680"/>
    </location>
</feature>
<feature type="region of interest" description="Disordered" evidence="1">
    <location>
        <begin position="640"/>
        <end position="723"/>
    </location>
</feature>
<dbReference type="GO" id="GO:0048066">
    <property type="term" value="P:developmental pigmentation"/>
    <property type="evidence" value="ECO:0007669"/>
    <property type="project" value="TreeGrafter"/>
</dbReference>
<sequence length="1680" mass="185560">MSSDLVVLETSDLQQLSFLHQGITRLKIVCFDLCPSLILLGANSGTIYVLDHETLTLKTQIPSGSGSVVQLSISSDESLVACALSSGLVQVFELPLSDGGDGGGGSGGGAWRAVVMSREHEGKEVTSLAWELANAEVYISDTSGKVSVLYVTRSKTASLFRSASMHLMTLESGVTSLNYSEGHLLVSTLTRSYICNTDLETFSQVGTRLRQGEYGGCFCRAAPGNGITQHDFTESVEDARIFERSLNERLILSDCYEAIEEDQGSQARMSMEGKSSSSQMIEGKGSGVVTGKPTSKIFCARPGTRIWEADHSGKVLVTHQLKSALMVPPADVLLTDGSFGEQELLQEIQKMPEADPITSHENSSVKNTDHQPLEANVTGDHSSKRGPPGPLHPPVSVAFTKMLSFYSNYLLAISNYGLYIIDPANSKVLLWINVLDSVTDIKVSGSSLIFKTGSGCIKNFMVTPVDVAILFLHTRSLMVECAHLCLMNPYIFSCSELLSRLGGKIFSDLYSFIKNDIIRARLSKLKSTAKLDKPKRGTNKIASKAGVTVVRNKNYEKEEIKEGLMSALMRSHSHIFLSSVSRWYSEPVLGGRRRKSIGAQRHTASVENSPIHHIKDHKHSTSTSTFLYEASSCRSLTQFSSEDTLQSNSSRKSLVAEQSAIDSPEKKSHSPVSDEDKRLDNLTLSSGRCSQESDSRSSHKSLESLDMYEDPLFPSDDSSPEQELASRAMYGDHLLNPYGTQPFYNLAYAPIHPGSEAASMFQDLVENVATNMVGTIASGTKSLTEKLKSVAPLMSSGEKYPLKPNDGLHSASDDSQLINTSPDTDGTDDLDNIVVKSSSKKKPRSNPHKSTFQSSKTPGASNMEEMHRTTQEIPGIVRNLHELVTSTTEQIINSDNKVETCSLLKHWLVKYCHTTHQIQASKLSSPQASEDVSCDGPVSWSSVDSSHSVCSVEASCDSLNWDCNDIGFEPSAMSADTVEQITEMFVQCLQAGVYISDFHNPHIVYGYQKLDLQHTVTPVEVQKRDSLYAQLISYDCGLLHYSNILNALDSLGHNYYILTWAALLEKIGRDIDVAQTSTLPDIIPNLDFTRSQRLSLLYKVASAGNVKKFIVAAAQIENSQVIEDVIFLLNYVAQSSEMEGTVIKAQIPKLLLQYLHEHSQLRNLQQTYLSHWRHCPELQYDILSALLCEVNPSQYSCRCGMPRPGVRPVAMETLAHTLLTHHLVCPKSLAILCQSAGYWEGCCAIYLNYNLKSSKHIFPYVLQTCNPHIIQDFIEASHPHTYSILLEGLADITCKDPLFINCSKCHNILPLSKHGTRLNNKTNRTDQFIVNGDLNAVHEEGLLRDKHSQGEYETINNECCQEEEPEHREGCTRSMVVQRDGCVRSIMEQQQRDGCVSNMVEMWENVVMQLLKRCGAPHTLLLLEIVQDNIPPGILSSRVYRWCVLASLAERRGAGARWALLQSLSPTPTRPYSLRVAKLLFRDERVSSKASEAENCFGITTHNSALIEDVAVQDSTLPHNDNNTVPTHHGLPPDTFIHHNQLSDTFLHHHRPHDTSSLHYQAHNTSPHHHQPPDTFVHHRAPLPPSNTSSLTHPQPPNNGTSCPTNTTTTTTTSLFEHHWGVQSEVLHGLCYCCHLHLTTDALVNEGGIIVFPCSHAFHAICLSQRGHYCVICADDNPQI</sequence>
<dbReference type="InterPro" id="IPR056499">
    <property type="entry name" value="Beta-prop_HPS5-like"/>
</dbReference>
<dbReference type="PANTHER" id="PTHR23287">
    <property type="entry name" value="RUBY-EYE2-LIKE PROTEIN"/>
    <property type="match status" value="1"/>
</dbReference>
<proteinExistence type="predicted"/>
<dbReference type="SUPFAM" id="SSF50978">
    <property type="entry name" value="WD40 repeat-like"/>
    <property type="match status" value="1"/>
</dbReference>
<feature type="compositionally biased region" description="Low complexity" evidence="1">
    <location>
        <begin position="1598"/>
        <end position="1608"/>
    </location>
</feature>
<dbReference type="Pfam" id="PF23756">
    <property type="entry name" value="Beta-prop_HPS5"/>
    <property type="match status" value="1"/>
</dbReference>
<dbReference type="Proteomes" id="UP001286313">
    <property type="component" value="Unassembled WGS sequence"/>
</dbReference>
<comment type="caution">
    <text evidence="3">The sequence shown here is derived from an EMBL/GenBank/DDBJ whole genome shotgun (WGS) entry which is preliminary data.</text>
</comment>
<keyword evidence="4" id="KW-1185">Reference proteome</keyword>